<name>A0ABW6SBT7_9NOCA</name>
<gene>
    <name evidence="1" type="ORF">ACFYXQ_39055</name>
</gene>
<dbReference type="RefSeq" id="WP_387406548.1">
    <property type="nucleotide sequence ID" value="NZ_JBIAQY010000021.1"/>
</dbReference>
<dbReference type="EMBL" id="JBIAQY010000021">
    <property type="protein sequence ID" value="MFF3573772.1"/>
    <property type="molecule type" value="Genomic_DNA"/>
</dbReference>
<dbReference type="Pfam" id="PF21274">
    <property type="entry name" value="Rng_hyd_C"/>
    <property type="match status" value="1"/>
</dbReference>
<keyword evidence="2" id="KW-1185">Reference proteome</keyword>
<proteinExistence type="predicted"/>
<accession>A0ABW6SBT7</accession>
<sequence length="138" mass="14854">MSGVRVGYGHPKPIIRGATAVRLLPRATHPPSGEDSAVSAISSTLDLLDSGALTFLAPDASSYASIARTHPVCGVRLREIRRQDIADRHTWDKIFPAPAAANLLIRPDGVICWRAQSTHPDPAPVVRTARARTLHPKT</sequence>
<evidence type="ECO:0000313" key="2">
    <source>
        <dbReference type="Proteomes" id="UP001601992"/>
    </source>
</evidence>
<dbReference type="Gene3D" id="3.40.30.120">
    <property type="match status" value="1"/>
</dbReference>
<protein>
    <submittedName>
        <fullName evidence="1">Uncharacterized protein</fullName>
    </submittedName>
</protein>
<reference evidence="1 2" key="1">
    <citation type="submission" date="2024-10" db="EMBL/GenBank/DDBJ databases">
        <title>The Natural Products Discovery Center: Release of the First 8490 Sequenced Strains for Exploring Actinobacteria Biosynthetic Diversity.</title>
        <authorList>
            <person name="Kalkreuter E."/>
            <person name="Kautsar S.A."/>
            <person name="Yang D."/>
            <person name="Bader C.D."/>
            <person name="Teijaro C.N."/>
            <person name="Fluegel L."/>
            <person name="Davis C.M."/>
            <person name="Simpson J.R."/>
            <person name="Lauterbach L."/>
            <person name="Steele A.D."/>
            <person name="Gui C."/>
            <person name="Meng S."/>
            <person name="Li G."/>
            <person name="Viehrig K."/>
            <person name="Ye F."/>
            <person name="Su P."/>
            <person name="Kiefer A.F."/>
            <person name="Nichols A."/>
            <person name="Cepeda A.J."/>
            <person name="Yan W."/>
            <person name="Fan B."/>
            <person name="Jiang Y."/>
            <person name="Adhikari A."/>
            <person name="Zheng C.-J."/>
            <person name="Schuster L."/>
            <person name="Cowan T.M."/>
            <person name="Smanski M.J."/>
            <person name="Chevrette M.G."/>
            <person name="De Carvalho L.P.S."/>
            <person name="Shen B."/>
        </authorList>
    </citation>
    <scope>NUCLEOTIDE SEQUENCE [LARGE SCALE GENOMIC DNA]</scope>
    <source>
        <strain evidence="1 2">NPDC002593</strain>
    </source>
</reference>
<comment type="caution">
    <text evidence="1">The sequence shown here is derived from an EMBL/GenBank/DDBJ whole genome shotgun (WGS) entry which is preliminary data.</text>
</comment>
<evidence type="ECO:0000313" key="1">
    <source>
        <dbReference type="EMBL" id="MFF3573772.1"/>
    </source>
</evidence>
<organism evidence="1 2">
    <name type="scientific">Nocardia jiangxiensis</name>
    <dbReference type="NCBI Taxonomy" id="282685"/>
    <lineage>
        <taxon>Bacteria</taxon>
        <taxon>Bacillati</taxon>
        <taxon>Actinomycetota</taxon>
        <taxon>Actinomycetes</taxon>
        <taxon>Mycobacteriales</taxon>
        <taxon>Nocardiaceae</taxon>
        <taxon>Nocardia</taxon>
    </lineage>
</organism>
<dbReference type="Proteomes" id="UP001601992">
    <property type="component" value="Unassembled WGS sequence"/>
</dbReference>